<organism evidence="8 9">
    <name type="scientific">Citrullus colocynthis</name>
    <name type="common">colocynth</name>
    <dbReference type="NCBI Taxonomy" id="252529"/>
    <lineage>
        <taxon>Eukaryota</taxon>
        <taxon>Viridiplantae</taxon>
        <taxon>Streptophyta</taxon>
        <taxon>Embryophyta</taxon>
        <taxon>Tracheophyta</taxon>
        <taxon>Spermatophyta</taxon>
        <taxon>Magnoliopsida</taxon>
        <taxon>eudicotyledons</taxon>
        <taxon>Gunneridae</taxon>
        <taxon>Pentapetalae</taxon>
        <taxon>rosids</taxon>
        <taxon>fabids</taxon>
        <taxon>Cucurbitales</taxon>
        <taxon>Cucurbitaceae</taxon>
        <taxon>Benincaseae</taxon>
        <taxon>Citrullus</taxon>
    </lineage>
</organism>
<protein>
    <submittedName>
        <fullName evidence="8">Uncharacterized protein</fullName>
    </submittedName>
</protein>
<dbReference type="InterPro" id="IPR032672">
    <property type="entry name" value="TmcA/NAT10/Kre33"/>
</dbReference>
<dbReference type="Gene3D" id="3.40.50.11040">
    <property type="match status" value="1"/>
</dbReference>
<keyword evidence="5" id="KW-0012">Acyltransferase</keyword>
<evidence type="ECO:0000256" key="2">
    <source>
        <dbReference type="ARBA" id="ARBA00022679"/>
    </source>
</evidence>
<reference evidence="8 9" key="1">
    <citation type="submission" date="2024-03" db="EMBL/GenBank/DDBJ databases">
        <authorList>
            <person name="Gkanogiannis A."/>
            <person name="Becerra Lopez-Lavalle L."/>
        </authorList>
    </citation>
    <scope>NUCLEOTIDE SEQUENCE [LARGE SCALE GENOMIC DNA]</scope>
</reference>
<keyword evidence="2" id="KW-0808">Transferase</keyword>
<evidence type="ECO:0000256" key="3">
    <source>
        <dbReference type="ARBA" id="ARBA00022741"/>
    </source>
</evidence>
<dbReference type="InterPro" id="IPR027417">
    <property type="entry name" value="P-loop_NTPase"/>
</dbReference>
<evidence type="ECO:0000313" key="9">
    <source>
        <dbReference type="Proteomes" id="UP001642487"/>
    </source>
</evidence>
<keyword evidence="3" id="KW-0547">Nucleotide-binding</keyword>
<dbReference type="EMBL" id="OZ021742">
    <property type="protein sequence ID" value="CAK9328060.1"/>
    <property type="molecule type" value="Genomic_DNA"/>
</dbReference>
<dbReference type="Pfam" id="PF08351">
    <property type="entry name" value="TmcA_N"/>
    <property type="match status" value="1"/>
</dbReference>
<dbReference type="PANTHER" id="PTHR10925:SF5">
    <property type="entry name" value="RNA CYTIDINE ACETYLTRANSFERASE"/>
    <property type="match status" value="1"/>
</dbReference>
<keyword evidence="4" id="KW-0067">ATP-binding</keyword>
<dbReference type="Proteomes" id="UP001642487">
    <property type="component" value="Chromosome 8"/>
</dbReference>
<name>A0ABP0Z8G4_9ROSI</name>
<evidence type="ECO:0000259" key="6">
    <source>
        <dbReference type="Pfam" id="PF05127"/>
    </source>
</evidence>
<gene>
    <name evidence="8" type="ORF">CITCOLO1_LOCUS20463</name>
</gene>
<proteinExistence type="predicted"/>
<dbReference type="InterPro" id="IPR013562">
    <property type="entry name" value="TmcA/NAT10_N"/>
</dbReference>
<dbReference type="PANTHER" id="PTHR10925">
    <property type="entry name" value="N-ACETYLTRANSFERASE 10"/>
    <property type="match status" value="1"/>
</dbReference>
<feature type="domain" description="TmcA/NAT10 N-terminal" evidence="7">
    <location>
        <begin position="24"/>
        <end position="122"/>
    </location>
</feature>
<evidence type="ECO:0000256" key="4">
    <source>
        <dbReference type="ARBA" id="ARBA00022840"/>
    </source>
</evidence>
<dbReference type="Pfam" id="PF05127">
    <property type="entry name" value="NAT10_TcmA_helicase"/>
    <property type="match status" value="1"/>
</dbReference>
<evidence type="ECO:0000259" key="7">
    <source>
        <dbReference type="Pfam" id="PF08351"/>
    </source>
</evidence>
<accession>A0ABP0Z8G4</accession>
<evidence type="ECO:0000256" key="1">
    <source>
        <dbReference type="ARBA" id="ARBA00004123"/>
    </source>
</evidence>
<evidence type="ECO:0000256" key="5">
    <source>
        <dbReference type="ARBA" id="ARBA00023315"/>
    </source>
</evidence>
<feature type="domain" description="TcmA/NAT10 helicase" evidence="6">
    <location>
        <begin position="203"/>
        <end position="258"/>
    </location>
</feature>
<dbReference type="InterPro" id="IPR007807">
    <property type="entry name" value="TcmA/NAT10_helicase"/>
</dbReference>
<comment type="subcellular location">
    <subcellularLocation>
        <location evidence="1">Nucleus</location>
    </subcellularLocation>
</comment>
<sequence>MQKGLLDPEKVDPFLLFSENGGLSYYLYRDTERILGSSYGMCVLQDFEALTPNILARTIETVEGGGIVVMLLNTLSSLAKLCTMDKDIHERYRSKAHSENVSRFNERFLLSLASCKTCLVMDDELNILPFSSSARSLASTSINEGCRTTSGMEQELVNLKQQLHNTLPIGPLVSLCSTLDQGKTVSVLLDTVLDKTLASTIALVSPRGRGKSAALGIAIVGAIASGYSNIFVTAPTPENLKSLFEFVCRAVNALQYENAIATCHFGF</sequence>
<dbReference type="Gene3D" id="3.40.50.300">
    <property type="entry name" value="P-loop containing nucleotide triphosphate hydrolases"/>
    <property type="match status" value="1"/>
</dbReference>
<evidence type="ECO:0000313" key="8">
    <source>
        <dbReference type="EMBL" id="CAK9328060.1"/>
    </source>
</evidence>
<keyword evidence="9" id="KW-1185">Reference proteome</keyword>